<comment type="subcellular location">
    <subcellularLocation>
        <location evidence="1">Endomembrane system</location>
        <topology evidence="1">Multi-pass membrane protein</topology>
    </subcellularLocation>
</comment>
<dbReference type="VEuPathDB" id="VectorBase:ASTEI20_040111"/>
<dbReference type="VEuPathDB" id="VectorBase:ASTE004597"/>
<dbReference type="InterPro" id="IPR036259">
    <property type="entry name" value="MFS_trans_sf"/>
</dbReference>
<dbReference type="GO" id="GO:0005765">
    <property type="term" value="C:lysosomal membrane"/>
    <property type="evidence" value="ECO:0007669"/>
    <property type="project" value="TreeGrafter"/>
</dbReference>
<sequence length="1043" mass="116584">MERLKNCLLKKPSKNDLDDGLETATEYTERWTSVRIIYYTMFLMSLGFSIILTGVWPYLDKLDPHAGKEFLGWIVGANPVGQMIFSPLVGWWGNRLGSIRLPLLCSLALFSVASGIYACLELFPTHQKYWMLYSRFLIGVSSSSVAVCRSYLSAATKVKERTGAVSMVSLAQTLGFIVGPVLQGAVTMFGEDGLPLMRNKLHLNMYTATGWINVLMGILNFCLFLPFVFKEKRIAAREAMMQQGMQSEKETWKSMKPDYLSAWTLICAFFILVFNFVFLETLATPLTMDMFAWTKGEALYYMAWIMAVGAILASAMFLMIDPLCKRIPERQVLIWGGFFLMVLGRAVYIPMSDTPPKLALPENETLAAMRMEDTSPYVYGSNFTDVRSNLTRVDFDYGGPITTLEPITVDDAKDLLGCPPTQEWCKTTRGMTITQFLIGYAFTAIGYPIGVTLITTIFSKVLGPRPQGTWMGIMTGSGCLSRALGPVFLSTIYTKYGLYWTFGSTAVMMAATMLWLWQMRQRLVPIPYDVNCRGEELVALTIMASIGSWLRVVQSEKDRASELESDFEYRQRWITIRLVYVSGFLMFLSFGVVTTGLWPYLQDVRKTVNVCFQRLHVMDPTVGKAFLSVVFAAPPTGQLLFSPLIGWCSNRLSSIRVPFVLLTALFVFGNALYSVVELFPVPYRKYVILLSRFVFGVSTSINTLSRAYISTATKLSERTGAISMSSLAQTFGLAIGPIIQAALSAIGKDGFMWYGLRINMYTMAGWICAIVGVVYIMLLNPSCFVHRTIAAQEAMKTIGCSKATDTYEPLKMFSIWTVMIGYSVLMFFYVSVQTALSPISLDQFGWSHEESLYYLGILITGGTLCSCAVFLLLPQLCKRFQEHNVFLFFAMLPLFISQVVMIPVGSNTIPMFDSSSNNRSTAGGCPVEQEWCNFIPSINQYQLTVSYTMLCVSFSVGIAISQTILSKLLGTRPQGNWMALYTSIGGLTRIVGPASVVVYVRFGTYWLFGLGATVSGLVLAWMWCYKSHLRTTKKKAKHPNCSK</sequence>
<dbReference type="STRING" id="30069.A0A182Y1J4"/>
<feature type="domain" description="Major facilitator superfamily (MFS) profile" evidence="6">
    <location>
        <begin position="33"/>
        <end position="521"/>
    </location>
</feature>
<evidence type="ECO:0000256" key="1">
    <source>
        <dbReference type="ARBA" id="ARBA00004127"/>
    </source>
</evidence>
<dbReference type="AlphaFoldDB" id="A0A182Y1J4"/>
<protein>
    <recommendedName>
        <fullName evidence="6">Major facilitator superfamily (MFS) profile domain-containing protein</fullName>
    </recommendedName>
</protein>
<evidence type="ECO:0000256" key="2">
    <source>
        <dbReference type="ARBA" id="ARBA00022448"/>
    </source>
</evidence>
<proteinExistence type="predicted"/>
<reference evidence="8" key="1">
    <citation type="journal article" date="2014" name="Genome Biol.">
        <title>Genome analysis of a major urban malaria vector mosquito, Anopheles stephensi.</title>
        <authorList>
            <person name="Jiang X."/>
            <person name="Peery A."/>
            <person name="Hall A.B."/>
            <person name="Sharma A."/>
            <person name="Chen X.G."/>
            <person name="Waterhouse R.M."/>
            <person name="Komissarov A."/>
            <person name="Riehle M.M."/>
            <person name="Shouche Y."/>
            <person name="Sharakhova M.V."/>
            <person name="Lawson D."/>
            <person name="Pakpour N."/>
            <person name="Arensburger P."/>
            <person name="Davidson V.L."/>
            <person name="Eiglmeier K."/>
            <person name="Emrich S."/>
            <person name="George P."/>
            <person name="Kennedy R.C."/>
            <person name="Mane S.P."/>
            <person name="Maslen G."/>
            <person name="Oringanje C."/>
            <person name="Qi Y."/>
            <person name="Settlage R."/>
            <person name="Tojo M."/>
            <person name="Tubio J.M."/>
            <person name="Unger M.F."/>
            <person name="Wang B."/>
            <person name="Vernick K.D."/>
            <person name="Ribeiro J.M."/>
            <person name="James A.A."/>
            <person name="Michel K."/>
            <person name="Riehle M.A."/>
            <person name="Luckhart S."/>
            <person name="Sharakhov I.V."/>
            <person name="Tu Z."/>
        </authorList>
    </citation>
    <scope>NUCLEOTIDE SEQUENCE [LARGE SCALE GENOMIC DNA]</scope>
    <source>
        <strain evidence="8">Indian</strain>
    </source>
</reference>
<evidence type="ECO:0000259" key="6">
    <source>
        <dbReference type="PROSITE" id="PS50850"/>
    </source>
</evidence>
<dbReference type="InterPro" id="IPR051068">
    <property type="entry name" value="MFS_Domain-Containing_Protein"/>
</dbReference>
<dbReference type="Proteomes" id="UP000076408">
    <property type="component" value="Unassembled WGS sequence"/>
</dbReference>
<dbReference type="PROSITE" id="PS50850">
    <property type="entry name" value="MFS"/>
    <property type="match status" value="2"/>
</dbReference>
<dbReference type="Gene3D" id="1.20.1250.20">
    <property type="entry name" value="MFS general substrate transporter like domains"/>
    <property type="match status" value="3"/>
</dbReference>
<dbReference type="GO" id="GO:0022857">
    <property type="term" value="F:transmembrane transporter activity"/>
    <property type="evidence" value="ECO:0007669"/>
    <property type="project" value="InterPro"/>
</dbReference>
<dbReference type="OMA" id="TEYTERW"/>
<keyword evidence="3" id="KW-0812">Transmembrane</keyword>
<name>A0A182Y1J4_ANOST</name>
<evidence type="ECO:0000256" key="5">
    <source>
        <dbReference type="ARBA" id="ARBA00023136"/>
    </source>
</evidence>
<dbReference type="SUPFAM" id="SSF103473">
    <property type="entry name" value="MFS general substrate transporter"/>
    <property type="match status" value="2"/>
</dbReference>
<dbReference type="CDD" id="cd17326">
    <property type="entry name" value="MFS_MFSD8"/>
    <property type="match status" value="1"/>
</dbReference>
<accession>A0A182Y1J4</accession>
<dbReference type="PANTHER" id="PTHR23510">
    <property type="entry name" value="INNER MEMBRANE TRANSPORT PROTEIN YAJR"/>
    <property type="match status" value="1"/>
</dbReference>
<dbReference type="PANTHER" id="PTHR23510:SF3">
    <property type="entry name" value="MAJOR FACILITATOR SUPERFAMILY DOMAIN-CONTAINING PROTEIN 8"/>
    <property type="match status" value="1"/>
</dbReference>
<dbReference type="Pfam" id="PF07690">
    <property type="entry name" value="MFS_1"/>
    <property type="match status" value="2"/>
</dbReference>
<evidence type="ECO:0000313" key="7">
    <source>
        <dbReference type="EnsemblMetazoa" id="ASTEI02330-PA"/>
    </source>
</evidence>
<keyword evidence="2" id="KW-0813">Transport</keyword>
<dbReference type="VEuPathDB" id="VectorBase:ASTEI02330"/>
<feature type="domain" description="Major facilitator superfamily (MFS) profile" evidence="6">
    <location>
        <begin position="575"/>
        <end position="1027"/>
    </location>
</feature>
<evidence type="ECO:0000313" key="8">
    <source>
        <dbReference type="Proteomes" id="UP000076408"/>
    </source>
</evidence>
<evidence type="ECO:0000256" key="3">
    <source>
        <dbReference type="ARBA" id="ARBA00022692"/>
    </source>
</evidence>
<keyword evidence="5" id="KW-0472">Membrane</keyword>
<keyword evidence="4" id="KW-1133">Transmembrane helix</keyword>
<keyword evidence="8" id="KW-1185">Reference proteome</keyword>
<organism evidence="7 8">
    <name type="scientific">Anopheles stephensi</name>
    <name type="common">Indo-Pakistan malaria mosquito</name>
    <dbReference type="NCBI Taxonomy" id="30069"/>
    <lineage>
        <taxon>Eukaryota</taxon>
        <taxon>Metazoa</taxon>
        <taxon>Ecdysozoa</taxon>
        <taxon>Arthropoda</taxon>
        <taxon>Hexapoda</taxon>
        <taxon>Insecta</taxon>
        <taxon>Pterygota</taxon>
        <taxon>Neoptera</taxon>
        <taxon>Endopterygota</taxon>
        <taxon>Diptera</taxon>
        <taxon>Nematocera</taxon>
        <taxon>Culicoidea</taxon>
        <taxon>Culicidae</taxon>
        <taxon>Anophelinae</taxon>
        <taxon>Anopheles</taxon>
    </lineage>
</organism>
<reference evidence="7" key="2">
    <citation type="submission" date="2020-05" db="UniProtKB">
        <authorList>
            <consortium name="EnsemblMetazoa"/>
        </authorList>
    </citation>
    <scope>IDENTIFICATION</scope>
    <source>
        <strain evidence="7">Indian</strain>
    </source>
</reference>
<evidence type="ECO:0000256" key="4">
    <source>
        <dbReference type="ARBA" id="ARBA00022989"/>
    </source>
</evidence>
<dbReference type="InterPro" id="IPR011701">
    <property type="entry name" value="MFS"/>
</dbReference>
<dbReference type="GO" id="GO:0012505">
    <property type="term" value="C:endomembrane system"/>
    <property type="evidence" value="ECO:0007669"/>
    <property type="project" value="UniProtKB-SubCell"/>
</dbReference>
<dbReference type="EnsemblMetazoa" id="ASTEI02330-RA">
    <property type="protein sequence ID" value="ASTEI02330-PA"/>
    <property type="gene ID" value="ASTEI02330"/>
</dbReference>
<dbReference type="InterPro" id="IPR020846">
    <property type="entry name" value="MFS_dom"/>
</dbReference>